<feature type="domain" description="Leucyl-tRNA synthetase editing" evidence="14">
    <location>
        <begin position="360"/>
        <end position="520"/>
    </location>
</feature>
<dbReference type="Gene3D" id="3.90.740.10">
    <property type="entry name" value="Valyl/Leucyl/Isoleucyl-tRNA synthetase, editing domain"/>
    <property type="match status" value="1"/>
</dbReference>
<dbReference type="InterPro" id="IPR025709">
    <property type="entry name" value="Leu_tRNA-synth_edit"/>
</dbReference>
<comment type="caution">
    <text evidence="9">Lacks conserved residue(s) required for the propagation of feature annotation.</text>
</comment>
<evidence type="ECO:0000259" key="14">
    <source>
        <dbReference type="Pfam" id="PF13603"/>
    </source>
</evidence>
<dbReference type="PRINTS" id="PR00985">
    <property type="entry name" value="TRNASYNTHLEU"/>
</dbReference>
<keyword evidence="16" id="KW-1185">Reference proteome</keyword>
<evidence type="ECO:0000256" key="9">
    <source>
        <dbReference type="HAMAP-Rule" id="MF_00049"/>
    </source>
</evidence>
<keyword evidence="5 9" id="KW-0067">ATP-binding</keyword>
<reference evidence="15 16" key="1">
    <citation type="submission" date="2020-11" db="EMBL/GenBank/DDBJ databases">
        <authorList>
            <person name="Kim M.K."/>
        </authorList>
    </citation>
    <scope>NUCLEOTIDE SEQUENCE [LARGE SCALE GENOMIC DNA]</scope>
    <source>
        <strain evidence="15 16">BT662</strain>
    </source>
</reference>
<dbReference type="SUPFAM" id="SSF52374">
    <property type="entry name" value="Nucleotidylyl transferase"/>
    <property type="match status" value="1"/>
</dbReference>
<dbReference type="PANTHER" id="PTHR43740">
    <property type="entry name" value="LEUCYL-TRNA SYNTHETASE"/>
    <property type="match status" value="1"/>
</dbReference>
<keyword evidence="3 9" id="KW-0436">Ligase</keyword>
<keyword evidence="7 9" id="KW-0030">Aminoacyl-tRNA synthetase</keyword>
<protein>
    <recommendedName>
        <fullName evidence="9">Leucine--tRNA ligase</fullName>
        <ecNumber evidence="9">6.1.1.4</ecNumber>
    </recommendedName>
    <alternativeName>
        <fullName evidence="9">Leucyl-tRNA synthetase</fullName>
        <shortName evidence="9">LeuRS</shortName>
    </alternativeName>
</protein>
<dbReference type="EC" id="6.1.1.4" evidence="9"/>
<evidence type="ECO:0000256" key="1">
    <source>
        <dbReference type="ARBA" id="ARBA00005594"/>
    </source>
</evidence>
<evidence type="ECO:0000259" key="13">
    <source>
        <dbReference type="Pfam" id="PF08264"/>
    </source>
</evidence>
<evidence type="ECO:0000259" key="12">
    <source>
        <dbReference type="Pfam" id="PF00133"/>
    </source>
</evidence>
<dbReference type="EMBL" id="JADQDM010000002">
    <property type="protein sequence ID" value="MBF9220641.1"/>
    <property type="molecule type" value="Genomic_DNA"/>
</dbReference>
<feature type="region of interest" description="Disordered" evidence="11">
    <location>
        <begin position="299"/>
        <end position="355"/>
    </location>
</feature>
<evidence type="ECO:0000313" key="15">
    <source>
        <dbReference type="EMBL" id="MBF9220641.1"/>
    </source>
</evidence>
<dbReference type="InterPro" id="IPR001412">
    <property type="entry name" value="aa-tRNA-synth_I_CS"/>
</dbReference>
<name>A0ABS0I1G5_9BACT</name>
<evidence type="ECO:0000256" key="5">
    <source>
        <dbReference type="ARBA" id="ARBA00022840"/>
    </source>
</evidence>
<comment type="subcellular location">
    <subcellularLocation>
        <location evidence="9">Cytoplasm</location>
    </subcellularLocation>
</comment>
<dbReference type="InterPro" id="IPR002302">
    <property type="entry name" value="Leu-tRNA-ligase"/>
</dbReference>
<dbReference type="SUPFAM" id="SSF47323">
    <property type="entry name" value="Anticodon-binding domain of a subclass of class I aminoacyl-tRNA synthetases"/>
    <property type="match status" value="1"/>
</dbReference>
<dbReference type="Proteomes" id="UP000618931">
    <property type="component" value="Unassembled WGS sequence"/>
</dbReference>
<dbReference type="PROSITE" id="PS00178">
    <property type="entry name" value="AA_TRNA_LIGASE_I"/>
    <property type="match status" value="1"/>
</dbReference>
<dbReference type="InterPro" id="IPR009080">
    <property type="entry name" value="tRNAsynth_Ia_anticodon-bd"/>
</dbReference>
<evidence type="ECO:0000256" key="8">
    <source>
        <dbReference type="ARBA" id="ARBA00047469"/>
    </source>
</evidence>
<dbReference type="PANTHER" id="PTHR43740:SF2">
    <property type="entry name" value="LEUCINE--TRNA LIGASE, MITOCHONDRIAL"/>
    <property type="match status" value="1"/>
</dbReference>
<dbReference type="HAMAP" id="MF_00049_B">
    <property type="entry name" value="Leu_tRNA_synth_B"/>
    <property type="match status" value="1"/>
</dbReference>
<evidence type="ECO:0000256" key="7">
    <source>
        <dbReference type="ARBA" id="ARBA00023146"/>
    </source>
</evidence>
<evidence type="ECO:0000313" key="16">
    <source>
        <dbReference type="Proteomes" id="UP000618931"/>
    </source>
</evidence>
<proteinExistence type="inferred from homology"/>
<dbReference type="Pfam" id="PF08264">
    <property type="entry name" value="Anticodon_1"/>
    <property type="match status" value="1"/>
</dbReference>
<organism evidence="15 16">
    <name type="scientific">Hymenobacter ruricola</name>
    <dbReference type="NCBI Taxonomy" id="2791023"/>
    <lineage>
        <taxon>Bacteria</taxon>
        <taxon>Pseudomonadati</taxon>
        <taxon>Bacteroidota</taxon>
        <taxon>Cytophagia</taxon>
        <taxon>Cytophagales</taxon>
        <taxon>Hymenobacteraceae</taxon>
        <taxon>Hymenobacter</taxon>
    </lineage>
</organism>
<dbReference type="Gene3D" id="3.40.50.620">
    <property type="entry name" value="HUPs"/>
    <property type="match status" value="3"/>
</dbReference>
<dbReference type="GO" id="GO:0004823">
    <property type="term" value="F:leucine-tRNA ligase activity"/>
    <property type="evidence" value="ECO:0007669"/>
    <property type="project" value="UniProtKB-EC"/>
</dbReference>
<evidence type="ECO:0000256" key="4">
    <source>
        <dbReference type="ARBA" id="ARBA00022741"/>
    </source>
</evidence>
<keyword evidence="4 9" id="KW-0547">Nucleotide-binding</keyword>
<evidence type="ECO:0000256" key="2">
    <source>
        <dbReference type="ARBA" id="ARBA00022490"/>
    </source>
</evidence>
<dbReference type="InterPro" id="IPR014729">
    <property type="entry name" value="Rossmann-like_a/b/a_fold"/>
</dbReference>
<feature type="short sequence motif" description="'KMSKS' region" evidence="9">
    <location>
        <begin position="823"/>
        <end position="827"/>
    </location>
</feature>
<dbReference type="InterPro" id="IPR009008">
    <property type="entry name" value="Val/Leu/Ile-tRNA-synth_edit"/>
</dbReference>
<sequence length="1050" mass="117842">MPAYRPEEIEKKWQAHWKQHRTFQAQNHSDKPKYYVLDMFPYPSGAGLHVGHPLGYIASDIVTRYKRLQGFNVLHPMGFDSFGLPAEQYAIQTGQHPAVTTEQNINTYIQQLSSLGFSYDWSREVRTSDPSYYKWTQWIFLKLFNSWYNLDTDRAEPLTELTARFAASGSQGIRAAGDDEERHDFTAGQWQMMSEKQKLAAVLPYRLAYQQDTYVNWCPGLGTVLSNDEVKDGLSERGGFPVERRLMPQWSLRITAYADRLLQGLDQLDWPDAVKEMQRNWIGKSIGAEVTFPVLRAEPTAGPAESTSGPAEHPSGPAERLSGSAEAATGPAEASAGSAERPAGAAEAPAESAEPVAGPAVKVYTTRVDTIYGATFLVLAPEHELVDVITTPAQRAAVDEYIAATKRRSERDRMADAKTVSGVFTGAYARNPVNGAPVPIWLADYVLAGYGTGAVMAVPSGDQRDWLFATHFGLPIPAISDAQKDIDKQADPTKEGRYINSGIINGLTYQEATQQLIAFLEAKGLGKGKVNFRQRDAIFGRQRYWGEPIPIYYKDGTAYGIAESDLPLVLPEIDEYKPTETGEPPLGRAQNWLYRGQYPYELSTMPGWAGSSWYYLRYMDPHNEARFVSEEAEQYWSSVDLYMGGAEHATGHLLYARFWYLFLKDLGLVSSNEPFQKLINQGMILGRSSLVYRLWHRWATNNPYSDEHQALLPDIYVSKGIRDALQDYSVNRNDIPLIAEFNKQLDEIEKLAQQKYPEFDARLEIHDVNGDNKATFSSWNVDVNIVNNDVLDIDKLRESRDDYKLAEFVKENGRYICGWEIEKMSKSKLNSVLPDHLIKQYGADALRLYEMFLGPLEQYKPWNTNGISGVGGFLKKFWRLFHPEDGALAITDEPATPAELKVLHRAIQKAQEDIEKFSFNTSVSLFMITVNELTALKCHKRAILEPLVLLVSPFAPHLAEELWQELGHEAGSISTARYPEFREEYLVEESVTYPLAINGKVREQMQFAAAATAAEIEAAVLASDFLAKHGEGKAAKKVIVVPGRMVNVVV</sequence>
<evidence type="ECO:0000256" key="3">
    <source>
        <dbReference type="ARBA" id="ARBA00022598"/>
    </source>
</evidence>
<evidence type="ECO:0000256" key="11">
    <source>
        <dbReference type="SAM" id="MobiDB-lite"/>
    </source>
</evidence>
<gene>
    <name evidence="9" type="primary">leuS</name>
    <name evidence="15" type="ORF">I2H31_05945</name>
</gene>
<dbReference type="InterPro" id="IPR002300">
    <property type="entry name" value="aa-tRNA-synth_Ia"/>
</dbReference>
<evidence type="ECO:0000256" key="6">
    <source>
        <dbReference type="ARBA" id="ARBA00022917"/>
    </source>
</evidence>
<dbReference type="CDD" id="cd07958">
    <property type="entry name" value="Anticodon_Ia_Leu_BEm"/>
    <property type="match status" value="1"/>
</dbReference>
<dbReference type="Pfam" id="PF00133">
    <property type="entry name" value="tRNA-synt_1"/>
    <property type="match status" value="1"/>
</dbReference>
<feature type="domain" description="Methionyl/Valyl/Leucyl/Isoleucyl-tRNA synthetase anticodon-binding" evidence="13">
    <location>
        <begin position="900"/>
        <end position="1012"/>
    </location>
</feature>
<evidence type="ECO:0000256" key="10">
    <source>
        <dbReference type="RuleBase" id="RU363035"/>
    </source>
</evidence>
<feature type="binding site" evidence="9">
    <location>
        <position position="826"/>
    </location>
    <ligand>
        <name>ATP</name>
        <dbReference type="ChEBI" id="CHEBI:30616"/>
    </ligand>
</feature>
<feature type="compositionally biased region" description="Low complexity" evidence="11">
    <location>
        <begin position="322"/>
        <end position="355"/>
    </location>
</feature>
<comment type="similarity">
    <text evidence="1 9 10">Belongs to the class-I aminoacyl-tRNA synthetase family.</text>
</comment>
<keyword evidence="6 9" id="KW-0648">Protein biosynthesis</keyword>
<dbReference type="InterPro" id="IPR013155">
    <property type="entry name" value="M/V/L/I-tRNA-synth_anticd-bd"/>
</dbReference>
<keyword evidence="2 9" id="KW-0963">Cytoplasm</keyword>
<dbReference type="SUPFAM" id="SSF50677">
    <property type="entry name" value="ValRS/IleRS/LeuRS editing domain"/>
    <property type="match status" value="1"/>
</dbReference>
<dbReference type="Pfam" id="PF13603">
    <property type="entry name" value="tRNA-synt_1_2"/>
    <property type="match status" value="1"/>
</dbReference>
<comment type="catalytic activity">
    <reaction evidence="8 9">
        <text>tRNA(Leu) + L-leucine + ATP = L-leucyl-tRNA(Leu) + AMP + diphosphate</text>
        <dbReference type="Rhea" id="RHEA:11688"/>
        <dbReference type="Rhea" id="RHEA-COMP:9613"/>
        <dbReference type="Rhea" id="RHEA-COMP:9622"/>
        <dbReference type="ChEBI" id="CHEBI:30616"/>
        <dbReference type="ChEBI" id="CHEBI:33019"/>
        <dbReference type="ChEBI" id="CHEBI:57427"/>
        <dbReference type="ChEBI" id="CHEBI:78442"/>
        <dbReference type="ChEBI" id="CHEBI:78494"/>
        <dbReference type="ChEBI" id="CHEBI:456215"/>
        <dbReference type="EC" id="6.1.1.4"/>
    </reaction>
</comment>
<accession>A0ABS0I1G5</accession>
<comment type="caution">
    <text evidence="15">The sequence shown here is derived from an EMBL/GenBank/DDBJ whole genome shotgun (WGS) entry which is preliminary data.</text>
</comment>
<dbReference type="Gene3D" id="1.10.730.10">
    <property type="entry name" value="Isoleucyl-tRNA Synthetase, Domain 1"/>
    <property type="match status" value="1"/>
</dbReference>
<feature type="domain" description="Aminoacyl-tRNA synthetase class Ia" evidence="12">
    <location>
        <begin position="12"/>
        <end position="145"/>
    </location>
</feature>